<dbReference type="PROSITE" id="PS51385">
    <property type="entry name" value="YJEF_N"/>
    <property type="match status" value="1"/>
</dbReference>
<dbReference type="InterPro" id="IPR000631">
    <property type="entry name" value="CARKD"/>
</dbReference>
<evidence type="ECO:0000256" key="9">
    <source>
        <dbReference type="ARBA" id="ARBA00022958"/>
    </source>
</evidence>
<evidence type="ECO:0000256" key="6">
    <source>
        <dbReference type="ARBA" id="ARBA00022741"/>
    </source>
</evidence>
<evidence type="ECO:0000256" key="8">
    <source>
        <dbReference type="ARBA" id="ARBA00022857"/>
    </source>
</evidence>
<keyword evidence="13" id="KW-0511">Multifunctional enzyme</keyword>
<feature type="binding site" evidence="17">
    <location>
        <position position="330"/>
    </location>
    <ligand>
        <name>(6S)-NADPHX</name>
        <dbReference type="ChEBI" id="CHEBI:64076"/>
    </ligand>
</feature>
<evidence type="ECO:0000256" key="19">
    <source>
        <dbReference type="PIRNR" id="PIRNR017184"/>
    </source>
</evidence>
<protein>
    <recommendedName>
        <fullName evidence="19">Bifunctional NAD(P)H-hydrate repair enzyme</fullName>
    </recommendedName>
    <alternativeName>
        <fullName evidence="19">Nicotinamide nucleotide repair protein</fullName>
    </alternativeName>
    <domain>
        <recommendedName>
            <fullName evidence="19">ADP-dependent (S)-NAD(P)H-hydrate dehydratase</fullName>
            <ecNumber evidence="19">4.2.1.136</ecNumber>
        </recommendedName>
        <alternativeName>
            <fullName evidence="19">ADP-dependent NAD(P)HX dehydratase</fullName>
        </alternativeName>
    </domain>
    <domain>
        <recommendedName>
            <fullName evidence="19">NAD(P)H-hydrate epimerase</fullName>
            <ecNumber evidence="19">5.1.99.6</ecNumber>
        </recommendedName>
    </domain>
</protein>
<comment type="cofactor">
    <cofactor evidence="18 19">
        <name>K(+)</name>
        <dbReference type="ChEBI" id="CHEBI:29103"/>
    </cofactor>
    <text evidence="18 19">Binds 1 potassium ion per subunit.</text>
</comment>
<reference evidence="22 23" key="1">
    <citation type="submission" date="2020-07" db="EMBL/GenBank/DDBJ databases">
        <title>non toxigenic Corynebacterium sp. nov from a clinical source.</title>
        <authorList>
            <person name="Bernier A.-M."/>
            <person name="Bernard K."/>
        </authorList>
    </citation>
    <scope>NUCLEOTIDE SEQUENCE [LARGE SCALE GENOMIC DNA]</scope>
    <source>
        <strain evidence="23">NML 93-0612</strain>
    </source>
</reference>
<feature type="binding site" evidence="17">
    <location>
        <position position="393"/>
    </location>
    <ligand>
        <name>(6S)-NADPHX</name>
        <dbReference type="ChEBI" id="CHEBI:64076"/>
    </ligand>
</feature>
<comment type="cofactor">
    <cofactor evidence="17">
        <name>Mg(2+)</name>
        <dbReference type="ChEBI" id="CHEBI:18420"/>
    </cofactor>
</comment>
<proteinExistence type="inferred from homology"/>
<keyword evidence="9 18" id="KW-0630">Potassium</keyword>
<dbReference type="GO" id="GO:0005524">
    <property type="term" value="F:ATP binding"/>
    <property type="evidence" value="ECO:0007669"/>
    <property type="project" value="UniProtKB-UniRule"/>
</dbReference>
<dbReference type="HAMAP" id="MF_01966">
    <property type="entry name" value="NADHX_epimerase"/>
    <property type="match status" value="1"/>
</dbReference>
<dbReference type="GO" id="GO:0052855">
    <property type="term" value="F:ADP-dependent NAD(P)H-hydrate dehydratase activity"/>
    <property type="evidence" value="ECO:0007669"/>
    <property type="project" value="UniProtKB-UniRule"/>
</dbReference>
<keyword evidence="23" id="KW-1185">Reference proteome</keyword>
<dbReference type="EMBL" id="CP059833">
    <property type="protein sequence ID" value="QMV86084.1"/>
    <property type="molecule type" value="Genomic_DNA"/>
</dbReference>
<organism evidence="22 23">
    <name type="scientific">Corynebacterium hindlerae</name>
    <dbReference type="NCBI Taxonomy" id="699041"/>
    <lineage>
        <taxon>Bacteria</taxon>
        <taxon>Bacillati</taxon>
        <taxon>Actinomycetota</taxon>
        <taxon>Actinomycetes</taxon>
        <taxon>Mycobacteriales</taxon>
        <taxon>Corynebacteriaceae</taxon>
        <taxon>Corynebacterium</taxon>
    </lineage>
</organism>
<evidence type="ECO:0000256" key="5">
    <source>
        <dbReference type="ARBA" id="ARBA00022723"/>
    </source>
</evidence>
<evidence type="ECO:0000256" key="10">
    <source>
        <dbReference type="ARBA" id="ARBA00023027"/>
    </source>
</evidence>
<dbReference type="RefSeq" id="WP_182386899.1">
    <property type="nucleotide sequence ID" value="NZ_CP059833.1"/>
</dbReference>
<evidence type="ECO:0000256" key="14">
    <source>
        <dbReference type="ARBA" id="ARBA00025153"/>
    </source>
</evidence>
<gene>
    <name evidence="17" type="primary">nnrD</name>
    <name evidence="18" type="synonym">nnrE</name>
    <name evidence="22" type="ORF">HW450_05040</name>
</gene>
<keyword evidence="10 17" id="KW-0520">NAD</keyword>
<dbReference type="SUPFAM" id="SSF64153">
    <property type="entry name" value="YjeF N-terminal domain-like"/>
    <property type="match status" value="1"/>
</dbReference>
<dbReference type="GO" id="GO:0046496">
    <property type="term" value="P:nicotinamide nucleotide metabolic process"/>
    <property type="evidence" value="ECO:0007669"/>
    <property type="project" value="UniProtKB-UniRule"/>
</dbReference>
<dbReference type="EC" id="5.1.99.6" evidence="19"/>
<evidence type="ECO:0000256" key="13">
    <source>
        <dbReference type="ARBA" id="ARBA00023268"/>
    </source>
</evidence>
<dbReference type="Gene3D" id="3.40.50.10260">
    <property type="entry name" value="YjeF N-terminal domain"/>
    <property type="match status" value="1"/>
</dbReference>
<evidence type="ECO:0000256" key="15">
    <source>
        <dbReference type="ARBA" id="ARBA00048238"/>
    </source>
</evidence>
<dbReference type="GO" id="GO:0046872">
    <property type="term" value="F:metal ion binding"/>
    <property type="evidence" value="ECO:0007669"/>
    <property type="project" value="UniProtKB-UniRule"/>
</dbReference>
<comment type="function">
    <text evidence="17">Catalyzes the dehydration of the S-form of NAD(P)HX at the expense of ADP, which is converted to AMP. Together with NAD(P)HX epimerase, which catalyzes the epimerization of the S- and R-forms, the enzyme allows the repair of both epimers of NAD(P)HX, a damaged form of NAD(P)H that is a result of enzymatic or heat-dependent hydration.</text>
</comment>
<comment type="function">
    <text evidence="14 19">Bifunctional enzyme that catalyzes the epimerization of the S- and R-forms of NAD(P)HX and the dehydration of the S-form of NAD(P)HX at the expense of ADP, which is converted to AMP. This allows the repair of both epimers of NAD(P)HX, a damaged form of NAD(P)H that is a result of enzymatic or heat-dependent hydration.</text>
</comment>
<comment type="catalytic activity">
    <reaction evidence="15 17 19">
        <text>(6S)-NADHX + ADP = AMP + phosphate + NADH + H(+)</text>
        <dbReference type="Rhea" id="RHEA:32223"/>
        <dbReference type="ChEBI" id="CHEBI:15378"/>
        <dbReference type="ChEBI" id="CHEBI:43474"/>
        <dbReference type="ChEBI" id="CHEBI:57945"/>
        <dbReference type="ChEBI" id="CHEBI:64074"/>
        <dbReference type="ChEBI" id="CHEBI:456215"/>
        <dbReference type="ChEBI" id="CHEBI:456216"/>
        <dbReference type="EC" id="4.2.1.136"/>
    </reaction>
</comment>
<dbReference type="CDD" id="cd01171">
    <property type="entry name" value="YXKO-related"/>
    <property type="match status" value="1"/>
</dbReference>
<dbReference type="PIRSF" id="PIRSF017184">
    <property type="entry name" value="Nnr"/>
    <property type="match status" value="1"/>
</dbReference>
<evidence type="ECO:0000256" key="18">
    <source>
        <dbReference type="HAMAP-Rule" id="MF_01966"/>
    </source>
</evidence>
<feature type="binding site" evidence="17">
    <location>
        <position position="233"/>
    </location>
    <ligand>
        <name>(6S)-NADPHX</name>
        <dbReference type="ChEBI" id="CHEBI:64076"/>
    </ligand>
</feature>
<dbReference type="InterPro" id="IPR029056">
    <property type="entry name" value="Ribokinase-like"/>
</dbReference>
<name>A0A7G5FHJ3_9CORY</name>
<evidence type="ECO:0000256" key="16">
    <source>
        <dbReference type="ARBA" id="ARBA00049209"/>
    </source>
</evidence>
<evidence type="ECO:0000256" key="11">
    <source>
        <dbReference type="ARBA" id="ARBA00023235"/>
    </source>
</evidence>
<feature type="binding site" evidence="17">
    <location>
        <position position="281"/>
    </location>
    <ligand>
        <name>(6S)-NADPHX</name>
        <dbReference type="ChEBI" id="CHEBI:64076"/>
    </ligand>
</feature>
<dbReference type="GO" id="GO:0110051">
    <property type="term" value="P:metabolite repair"/>
    <property type="evidence" value="ECO:0007669"/>
    <property type="project" value="TreeGrafter"/>
</dbReference>
<feature type="binding site" evidence="17">
    <location>
        <begin position="364"/>
        <end position="368"/>
    </location>
    <ligand>
        <name>AMP</name>
        <dbReference type="ChEBI" id="CHEBI:456215"/>
    </ligand>
</feature>
<evidence type="ECO:0000256" key="7">
    <source>
        <dbReference type="ARBA" id="ARBA00022840"/>
    </source>
</evidence>
<accession>A0A7G5FHJ3</accession>
<evidence type="ECO:0000259" key="20">
    <source>
        <dbReference type="PROSITE" id="PS51383"/>
    </source>
</evidence>
<comment type="similarity">
    <text evidence="17">Belongs to the NnrD/CARKD family.</text>
</comment>
<sequence>MRHIGLYTPDQIRAAEAPLIAREGQVLMRRAAFAVAVEAAQLLGKVSGARVLVLAGSGNNGGDALFAAAELEKRGAQISVWQLGSRIHPAIRAIKYPRLVSSASAPGHIPDLIIDGILGIGARGALTLPGSLRAHAPTIAVDIPSGVDPMTGLVAGDAIKADVTVTFGGLKPAHILGWEYCGRVVVKDIGITLPKPWGYSAGIPLWPEPGPHDHKYTQGVLGVYAGSVQYPGAAVLCVQAAARATSSMVRYVGPCTREVIAAQPEVVIGQGRMDAAVIGPGLGPSAELARLLKEDIPLVIDADALTQLSQDAWLRQLVKDRQALTVLTPHAGEFASLTGAAGAPDRVAGAQELARQLRCVVLLKGRVTVVTDGQQVYLVEAGASWAATPGSGDVLAGVVGKAIAWRPEVGVVASASRLHALACARGPVVAGDIARALPGVRTRMLKHGLA</sequence>
<evidence type="ECO:0000259" key="21">
    <source>
        <dbReference type="PROSITE" id="PS51385"/>
    </source>
</evidence>
<feature type="binding site" evidence="18">
    <location>
        <position position="115"/>
    </location>
    <ligand>
        <name>K(+)</name>
        <dbReference type="ChEBI" id="CHEBI:29103"/>
    </ligand>
</feature>
<feature type="domain" description="YjeF C-terminal" evidence="20">
    <location>
        <begin position="198"/>
        <end position="444"/>
    </location>
</feature>
<comment type="catalytic activity">
    <reaction evidence="1 18 19">
        <text>(6R)-NADHX = (6S)-NADHX</text>
        <dbReference type="Rhea" id="RHEA:32215"/>
        <dbReference type="ChEBI" id="CHEBI:64074"/>
        <dbReference type="ChEBI" id="CHEBI:64075"/>
        <dbReference type="EC" id="5.1.99.6"/>
    </reaction>
</comment>
<feature type="binding site" evidence="18">
    <location>
        <position position="142"/>
    </location>
    <ligand>
        <name>(6S)-NADPHX</name>
        <dbReference type="ChEBI" id="CHEBI:64076"/>
    </ligand>
</feature>
<keyword evidence="7 17" id="KW-0067">ATP-binding</keyword>
<comment type="similarity">
    <text evidence="18">Belongs to the NnrE/AIBP family.</text>
</comment>
<dbReference type="GO" id="GO:0052856">
    <property type="term" value="F:NAD(P)HX epimerase activity"/>
    <property type="evidence" value="ECO:0007669"/>
    <property type="project" value="UniProtKB-UniRule"/>
</dbReference>
<dbReference type="Pfam" id="PF01256">
    <property type="entry name" value="Carb_kinase"/>
    <property type="match status" value="1"/>
</dbReference>
<evidence type="ECO:0000313" key="23">
    <source>
        <dbReference type="Proteomes" id="UP000515570"/>
    </source>
</evidence>
<comment type="similarity">
    <text evidence="3 19">In the N-terminal section; belongs to the NnrE/AIBP family.</text>
</comment>
<keyword evidence="8 17" id="KW-0521">NADP</keyword>
<feature type="domain" description="YjeF N-terminal" evidence="21">
    <location>
        <begin position="12"/>
        <end position="197"/>
    </location>
</feature>
<evidence type="ECO:0000256" key="12">
    <source>
        <dbReference type="ARBA" id="ARBA00023239"/>
    </source>
</evidence>
<dbReference type="InterPro" id="IPR030677">
    <property type="entry name" value="Nnr"/>
</dbReference>
<dbReference type="Pfam" id="PF03853">
    <property type="entry name" value="YjeF_N"/>
    <property type="match status" value="1"/>
</dbReference>
<evidence type="ECO:0000256" key="4">
    <source>
        <dbReference type="ARBA" id="ARBA00009524"/>
    </source>
</evidence>
<feature type="binding site" evidence="18">
    <location>
        <position position="60"/>
    </location>
    <ligand>
        <name>K(+)</name>
        <dbReference type="ChEBI" id="CHEBI:29103"/>
    </ligand>
</feature>
<evidence type="ECO:0000256" key="1">
    <source>
        <dbReference type="ARBA" id="ARBA00000013"/>
    </source>
</evidence>
<dbReference type="HAMAP" id="MF_01965">
    <property type="entry name" value="NADHX_dehydratase"/>
    <property type="match status" value="1"/>
</dbReference>
<keyword evidence="11 18" id="KW-0413">Isomerase</keyword>
<comment type="catalytic activity">
    <reaction evidence="2 18 19">
        <text>(6R)-NADPHX = (6S)-NADPHX</text>
        <dbReference type="Rhea" id="RHEA:32227"/>
        <dbReference type="ChEBI" id="CHEBI:64076"/>
        <dbReference type="ChEBI" id="CHEBI:64077"/>
        <dbReference type="EC" id="5.1.99.6"/>
    </reaction>
</comment>
<evidence type="ECO:0000256" key="3">
    <source>
        <dbReference type="ARBA" id="ARBA00006001"/>
    </source>
</evidence>
<comment type="subunit">
    <text evidence="17">Homotetramer.</text>
</comment>
<dbReference type="Proteomes" id="UP000515570">
    <property type="component" value="Chromosome"/>
</dbReference>
<comment type="function">
    <text evidence="18">Catalyzes the epimerization of the S- and R-forms of NAD(P)HX, a damaged form of NAD(P)H that is a result of enzymatic or heat-dependent hydration. This is a prerequisite for the S-specific NAD(P)H-hydrate dehydratase to allow the repair of both epimers of NAD(P)HX.</text>
</comment>
<dbReference type="EC" id="4.2.1.136" evidence="19"/>
<keyword evidence="12 17" id="KW-0456">Lyase</keyword>
<feature type="binding site" evidence="17">
    <location>
        <position position="392"/>
    </location>
    <ligand>
        <name>AMP</name>
        <dbReference type="ChEBI" id="CHEBI:456215"/>
    </ligand>
</feature>
<feature type="binding site" evidence="18">
    <location>
        <position position="145"/>
    </location>
    <ligand>
        <name>K(+)</name>
        <dbReference type="ChEBI" id="CHEBI:29103"/>
    </ligand>
</feature>
<feature type="binding site" evidence="18">
    <location>
        <begin position="59"/>
        <end position="63"/>
    </location>
    <ligand>
        <name>(6S)-NADPHX</name>
        <dbReference type="ChEBI" id="CHEBI:64076"/>
    </ligand>
</feature>
<dbReference type="InterPro" id="IPR004443">
    <property type="entry name" value="YjeF_N_dom"/>
</dbReference>
<keyword evidence="6 17" id="KW-0547">Nucleotide-binding</keyword>
<dbReference type="PANTHER" id="PTHR12592">
    <property type="entry name" value="ATP-DEPENDENT (S)-NAD(P)H-HYDRATE DEHYDRATASE FAMILY MEMBER"/>
    <property type="match status" value="1"/>
</dbReference>
<dbReference type="PROSITE" id="PS51383">
    <property type="entry name" value="YJEF_C_3"/>
    <property type="match status" value="1"/>
</dbReference>
<dbReference type="AlphaFoldDB" id="A0A7G5FHJ3"/>
<evidence type="ECO:0000256" key="17">
    <source>
        <dbReference type="HAMAP-Rule" id="MF_01965"/>
    </source>
</evidence>
<comment type="catalytic activity">
    <reaction evidence="16 17 19">
        <text>(6S)-NADPHX + ADP = AMP + phosphate + NADPH + H(+)</text>
        <dbReference type="Rhea" id="RHEA:32235"/>
        <dbReference type="ChEBI" id="CHEBI:15378"/>
        <dbReference type="ChEBI" id="CHEBI:43474"/>
        <dbReference type="ChEBI" id="CHEBI:57783"/>
        <dbReference type="ChEBI" id="CHEBI:64076"/>
        <dbReference type="ChEBI" id="CHEBI:456215"/>
        <dbReference type="ChEBI" id="CHEBI:456216"/>
        <dbReference type="EC" id="4.2.1.136"/>
    </reaction>
</comment>
<evidence type="ECO:0000256" key="2">
    <source>
        <dbReference type="ARBA" id="ARBA00000909"/>
    </source>
</evidence>
<dbReference type="Gene3D" id="3.40.1190.20">
    <property type="match status" value="1"/>
</dbReference>
<comment type="caution">
    <text evidence="18">Lacks conserved residue(s) required for the propagation of feature annotation.</text>
</comment>
<dbReference type="PANTHER" id="PTHR12592:SF0">
    <property type="entry name" value="ATP-DEPENDENT (S)-NAD(P)H-HYDRATE DEHYDRATASE"/>
    <property type="match status" value="1"/>
</dbReference>
<dbReference type="InterPro" id="IPR036652">
    <property type="entry name" value="YjeF_N_dom_sf"/>
</dbReference>
<keyword evidence="5 18" id="KW-0479">Metal-binding</keyword>
<dbReference type="SUPFAM" id="SSF53613">
    <property type="entry name" value="Ribokinase-like"/>
    <property type="match status" value="1"/>
</dbReference>
<evidence type="ECO:0000313" key="22">
    <source>
        <dbReference type="EMBL" id="QMV86084.1"/>
    </source>
</evidence>
<comment type="similarity">
    <text evidence="4 19">In the C-terminal section; belongs to the NnrD/CARKD family.</text>
</comment>
<dbReference type="NCBIfam" id="TIGR00197">
    <property type="entry name" value="yjeF_nterm"/>
    <property type="match status" value="1"/>
</dbReference>